<dbReference type="EMBL" id="CAFBMH010000009">
    <property type="protein sequence ID" value="CAB4893331.1"/>
    <property type="molecule type" value="Genomic_DNA"/>
</dbReference>
<organism evidence="7">
    <name type="scientific">freshwater metagenome</name>
    <dbReference type="NCBI Taxonomy" id="449393"/>
    <lineage>
        <taxon>unclassified sequences</taxon>
        <taxon>metagenomes</taxon>
        <taxon>ecological metagenomes</taxon>
    </lineage>
</organism>
<dbReference type="GO" id="GO:0050660">
    <property type="term" value="F:flavin adenine dinucleotide binding"/>
    <property type="evidence" value="ECO:0007669"/>
    <property type="project" value="InterPro"/>
</dbReference>
<dbReference type="EMBL" id="CAEZYR010000002">
    <property type="protein sequence ID" value="CAB4725286.1"/>
    <property type="molecule type" value="Genomic_DNA"/>
</dbReference>
<dbReference type="PRINTS" id="PR00368">
    <property type="entry name" value="FADPNR"/>
</dbReference>
<keyword evidence="1" id="KW-0285">Flavoprotein</keyword>
<reference evidence="7" key="1">
    <citation type="submission" date="2020-05" db="EMBL/GenBank/DDBJ databases">
        <authorList>
            <person name="Chiriac C."/>
            <person name="Salcher M."/>
            <person name="Ghai R."/>
            <person name="Kavagutti S V."/>
        </authorList>
    </citation>
    <scope>NUCLEOTIDE SEQUENCE</scope>
</reference>
<evidence type="ECO:0000256" key="2">
    <source>
        <dbReference type="ARBA" id="ARBA00022827"/>
    </source>
</evidence>
<dbReference type="PANTHER" id="PTHR42877">
    <property type="entry name" value="L-ORNITHINE N(5)-MONOOXYGENASE-RELATED"/>
    <property type="match status" value="1"/>
</dbReference>
<dbReference type="Gene3D" id="3.50.50.60">
    <property type="entry name" value="FAD/NAD(P)-binding domain"/>
    <property type="match status" value="3"/>
</dbReference>
<dbReference type="PRINTS" id="PR00469">
    <property type="entry name" value="PNDRDTASEII"/>
</dbReference>
<proteinExistence type="predicted"/>
<accession>A0A6J7FDZ2</accession>
<keyword evidence="2" id="KW-0274">FAD</keyword>
<dbReference type="InterPro" id="IPR051209">
    <property type="entry name" value="FAD-bind_Monooxygenase_sf"/>
</dbReference>
<feature type="region of interest" description="Disordered" evidence="4">
    <location>
        <begin position="1"/>
        <end position="22"/>
    </location>
</feature>
<dbReference type="PANTHER" id="PTHR42877:SF4">
    <property type="entry name" value="FAD_NAD(P)-BINDING DOMAIN-CONTAINING PROTEIN-RELATED"/>
    <property type="match status" value="1"/>
</dbReference>
<dbReference type="AlphaFoldDB" id="A0A6J7FDZ2"/>
<evidence type="ECO:0000256" key="4">
    <source>
        <dbReference type="SAM" id="MobiDB-lite"/>
    </source>
</evidence>
<evidence type="ECO:0000313" key="6">
    <source>
        <dbReference type="EMBL" id="CAB4835020.1"/>
    </source>
</evidence>
<evidence type="ECO:0000313" key="7">
    <source>
        <dbReference type="EMBL" id="CAB4893331.1"/>
    </source>
</evidence>
<dbReference type="GO" id="GO:0004499">
    <property type="term" value="F:N,N-dimethylaniline monooxygenase activity"/>
    <property type="evidence" value="ECO:0007669"/>
    <property type="project" value="InterPro"/>
</dbReference>
<dbReference type="SUPFAM" id="SSF51905">
    <property type="entry name" value="FAD/NAD(P)-binding domain"/>
    <property type="match status" value="2"/>
</dbReference>
<dbReference type="InterPro" id="IPR020946">
    <property type="entry name" value="Flavin_mOase-like"/>
</dbReference>
<evidence type="ECO:0000256" key="3">
    <source>
        <dbReference type="ARBA" id="ARBA00023002"/>
    </source>
</evidence>
<evidence type="ECO:0000256" key="1">
    <source>
        <dbReference type="ARBA" id="ARBA00022630"/>
    </source>
</evidence>
<evidence type="ECO:0000313" key="5">
    <source>
        <dbReference type="EMBL" id="CAB4725286.1"/>
    </source>
</evidence>
<sequence>MVSTRTPGSPAEGNPHAGQPFSDDDAAIAAALEDVSVPALLCSLVHLTGDPSWIRSGLRPVLSMLNDYQCGMTPEAKAEARRNALPAIAAFRDGGCVLPPPPSNELVHEMMSFLAAAPVPTDVVPMFLEDLHLDGSDGGAVTWGAEIAPDARAAAHVVVIGCGEAGLLAGIRLRQAGIPFTVVEKNAGPGGTWWDNRYPGARVDIGSHFYCYSFEPADHWTEYFSQHTELRAYFDRVMRKYGVDEHCRFRTEVTAANFDDATGRWSVHLRNDDGSTEVLDARAVISAVGALNQPNLPVLEGAESFAGPSFHSARWDHSVDYRGKNLALIGAGASGFQIAPTVADEVATLTVFQRTAQWVFPNANYHRQVPDGDRWAMRHLPFYGRWFRFLTFYPGAGLTIENSRIDPDFDDSDGLAINERNLMTRGIFSQWMVDQLGDREDLVAKVIPNYPVTAKRMLQDNGSWLAGLRKPNVELVRTEIERIVEDGIVTTDGTFYPADIICYATGFRHNDYLWPMEITGRQGVVLRDQWGHEPTAYLGITIPNFPNLFCLYGPGTNLAHGGSLIFQSECQMSYVMDALHELFAHGHQTLEPKPEVHDAYSDRYQSEIAQMVWAHWSVTHSHYKNPDGRIFTLSPWPIPQYWSWTKAVDPDDYVFT</sequence>
<keyword evidence="3" id="KW-0560">Oxidoreductase</keyword>
<protein>
    <submittedName>
        <fullName evidence="7">Unannotated protein</fullName>
    </submittedName>
</protein>
<name>A0A6J7FDZ2_9ZZZZ</name>
<dbReference type="GO" id="GO:0050661">
    <property type="term" value="F:NADP binding"/>
    <property type="evidence" value="ECO:0007669"/>
    <property type="project" value="InterPro"/>
</dbReference>
<dbReference type="Pfam" id="PF00743">
    <property type="entry name" value="FMO-like"/>
    <property type="match status" value="1"/>
</dbReference>
<dbReference type="EMBL" id="CAFABA010000110">
    <property type="protein sequence ID" value="CAB4835020.1"/>
    <property type="molecule type" value="Genomic_DNA"/>
</dbReference>
<gene>
    <name evidence="5" type="ORF">UFOPK2754_00094</name>
    <name evidence="6" type="ORF">UFOPK3139_02274</name>
    <name evidence="7" type="ORF">UFOPK3543_00426</name>
</gene>
<dbReference type="InterPro" id="IPR036188">
    <property type="entry name" value="FAD/NAD-bd_sf"/>
</dbReference>